<evidence type="ECO:0000256" key="1">
    <source>
        <dbReference type="ARBA" id="ARBA00022741"/>
    </source>
</evidence>
<keyword evidence="5" id="KW-0804">Transcription</keyword>
<sequence length="313" mass="34051">MNNQRPTPPLLTFADEERSPLSIRAKALVFIDPRSRQLRDDVDRLARLPIALLIRGESGTGKELLARYIHRESERGGLFVAVSCSAISAAAAEAELFGYAAGAHGAAPSSRAGWFGSANGGTLYLDEIGDLPLSLQSKLLTALETGEAWRVGATKATPVDVRLVAATSIDLRQAVAAGKFNERLYHYLSDGRVDLLPLRERTGDILPLAEYFLGVYAQRLSLPLPLIGAAAQRLLEQHAWPGNTRELENVIHFALLVSQGDELLPAHFNFRDPLAQLKTDLLRLVASGDAQQRSAISRLLHQAARQLEEVSPA</sequence>
<keyword evidence="1" id="KW-0547">Nucleotide-binding</keyword>
<protein>
    <submittedName>
        <fullName evidence="7">Sigma 54-interacting transcriptional regulator</fullName>
    </submittedName>
</protein>
<dbReference type="PANTHER" id="PTHR32071">
    <property type="entry name" value="TRANSCRIPTIONAL REGULATORY PROTEIN"/>
    <property type="match status" value="1"/>
</dbReference>
<evidence type="ECO:0000256" key="3">
    <source>
        <dbReference type="ARBA" id="ARBA00023015"/>
    </source>
</evidence>
<reference evidence="7 8" key="1">
    <citation type="submission" date="2021-06" db="EMBL/GenBank/DDBJ databases">
        <title>Microbial metabolic specificity influences pelagic lipid remineralization.</title>
        <authorList>
            <person name="Behrendt L."/>
            <person name="Hunter J.E."/>
            <person name="Alcolombri U."/>
            <person name="Smriga S."/>
            <person name="Mincer T."/>
            <person name="Lowenstein D.P."/>
            <person name="Peaudecerf F.J."/>
            <person name="Fernandez V.I."/>
            <person name="Fredricks H."/>
            <person name="Almblad H."/>
            <person name="Harrison J.J."/>
            <person name="Stocker R."/>
            <person name="Van Mooy B.A.S."/>
        </authorList>
    </citation>
    <scope>NUCLEOTIDE SEQUENCE [LARGE SCALE GENOMIC DNA]</scope>
    <source>
        <strain evidence="7 8">A252</strain>
    </source>
</reference>
<evidence type="ECO:0000313" key="7">
    <source>
        <dbReference type="EMBL" id="QWV18613.1"/>
    </source>
</evidence>
<evidence type="ECO:0000313" key="8">
    <source>
        <dbReference type="Proteomes" id="UP000683436"/>
    </source>
</evidence>
<feature type="domain" description="Sigma-54 factor interaction" evidence="6">
    <location>
        <begin position="28"/>
        <end position="256"/>
    </location>
</feature>
<dbReference type="PROSITE" id="PS50045">
    <property type="entry name" value="SIGMA54_INTERACT_4"/>
    <property type="match status" value="1"/>
</dbReference>
<dbReference type="InterPro" id="IPR058031">
    <property type="entry name" value="AAA_lid_NorR"/>
</dbReference>
<evidence type="ECO:0000259" key="6">
    <source>
        <dbReference type="PROSITE" id="PS50045"/>
    </source>
</evidence>
<evidence type="ECO:0000256" key="2">
    <source>
        <dbReference type="ARBA" id="ARBA00022840"/>
    </source>
</evidence>
<dbReference type="CDD" id="cd00009">
    <property type="entry name" value="AAA"/>
    <property type="match status" value="1"/>
</dbReference>
<dbReference type="Pfam" id="PF25601">
    <property type="entry name" value="AAA_lid_14"/>
    <property type="match status" value="1"/>
</dbReference>
<gene>
    <name evidence="7" type="ORF">KQ248_08120</name>
</gene>
<accession>A0ABX8J0A8</accession>
<evidence type="ECO:0000256" key="5">
    <source>
        <dbReference type="ARBA" id="ARBA00023163"/>
    </source>
</evidence>
<keyword evidence="4" id="KW-0238">DNA-binding</keyword>
<dbReference type="Pfam" id="PF00158">
    <property type="entry name" value="Sigma54_activat"/>
    <property type="match status" value="1"/>
</dbReference>
<dbReference type="InterPro" id="IPR025943">
    <property type="entry name" value="Sigma_54_int_dom_ATP-bd_2"/>
</dbReference>
<name>A0ABX8J0A8_9GAMM</name>
<proteinExistence type="predicted"/>
<keyword evidence="8" id="KW-1185">Reference proteome</keyword>
<dbReference type="Proteomes" id="UP000683436">
    <property type="component" value="Chromosome"/>
</dbReference>
<keyword evidence="2" id="KW-0067">ATP-binding</keyword>
<dbReference type="PROSITE" id="PS00676">
    <property type="entry name" value="SIGMA54_INTERACT_2"/>
    <property type="match status" value="1"/>
</dbReference>
<dbReference type="PROSITE" id="PS00675">
    <property type="entry name" value="SIGMA54_INTERACT_1"/>
    <property type="match status" value="1"/>
</dbReference>
<evidence type="ECO:0000256" key="4">
    <source>
        <dbReference type="ARBA" id="ARBA00023125"/>
    </source>
</evidence>
<dbReference type="RefSeq" id="WP_216707155.1">
    <property type="nucleotide sequence ID" value="NZ_CP076683.1"/>
</dbReference>
<dbReference type="EMBL" id="CP076683">
    <property type="protein sequence ID" value="QWV18613.1"/>
    <property type="molecule type" value="Genomic_DNA"/>
</dbReference>
<dbReference type="InterPro" id="IPR025662">
    <property type="entry name" value="Sigma_54_int_dom_ATP-bd_1"/>
</dbReference>
<organism evidence="7 8">
    <name type="scientific">Stutzerimonas zhaodongensis</name>
    <dbReference type="NCBI Taxonomy" id="1176257"/>
    <lineage>
        <taxon>Bacteria</taxon>
        <taxon>Pseudomonadati</taxon>
        <taxon>Pseudomonadota</taxon>
        <taxon>Gammaproteobacteria</taxon>
        <taxon>Pseudomonadales</taxon>
        <taxon>Pseudomonadaceae</taxon>
        <taxon>Stutzerimonas</taxon>
    </lineage>
</organism>
<dbReference type="InterPro" id="IPR003593">
    <property type="entry name" value="AAA+_ATPase"/>
</dbReference>
<dbReference type="SMART" id="SM00382">
    <property type="entry name" value="AAA"/>
    <property type="match status" value="1"/>
</dbReference>
<keyword evidence="3" id="KW-0805">Transcription regulation</keyword>
<dbReference type="PANTHER" id="PTHR32071:SF21">
    <property type="entry name" value="TRANSCRIPTIONAL REGULATORY PROTEIN FLGR"/>
    <property type="match status" value="1"/>
</dbReference>
<dbReference type="InterPro" id="IPR002078">
    <property type="entry name" value="Sigma_54_int"/>
</dbReference>